<feature type="active site" evidence="6">
    <location>
        <position position="278"/>
    </location>
</feature>
<feature type="transmembrane region" description="Helical" evidence="9">
    <location>
        <begin position="287"/>
        <end position="305"/>
    </location>
</feature>
<evidence type="ECO:0000259" key="10">
    <source>
        <dbReference type="Pfam" id="PF01435"/>
    </source>
</evidence>
<feature type="binding site" evidence="7">
    <location>
        <position position="357"/>
    </location>
    <ligand>
        <name>Zn(2+)</name>
        <dbReference type="ChEBI" id="CHEBI:29105"/>
        <note>catalytic</note>
    </ligand>
</feature>
<keyword evidence="9" id="KW-0472">Membrane</keyword>
<protein>
    <recommendedName>
        <fullName evidence="14">Peptidase M48 domain-containing protein</fullName>
    </recommendedName>
</protein>
<feature type="transmembrane region" description="Helical" evidence="9">
    <location>
        <begin position="325"/>
        <end position="345"/>
    </location>
</feature>
<feature type="binding site" evidence="7">
    <location>
        <position position="281"/>
    </location>
    <ligand>
        <name>Zn(2+)</name>
        <dbReference type="ChEBI" id="CHEBI:29105"/>
        <note>catalytic</note>
    </ligand>
</feature>
<dbReference type="FunFam" id="3.30.2010.10:FF:000010">
    <property type="entry name" value="M48 family peptidase"/>
    <property type="match status" value="1"/>
</dbReference>
<accession>A0A150N849</accession>
<feature type="domain" description="Peptidase M48" evidence="10">
    <location>
        <begin position="207"/>
        <end position="414"/>
    </location>
</feature>
<keyword evidence="9" id="KW-1133">Transmembrane helix</keyword>
<dbReference type="Pfam" id="PF01435">
    <property type="entry name" value="Peptidase_M48"/>
    <property type="match status" value="1"/>
</dbReference>
<evidence type="ECO:0000256" key="9">
    <source>
        <dbReference type="SAM" id="Phobius"/>
    </source>
</evidence>
<dbReference type="AlphaFoldDB" id="A0A150N849"/>
<organism evidence="12 13">
    <name type="scientific">Parageobacillus toebii</name>
    <dbReference type="NCBI Taxonomy" id="153151"/>
    <lineage>
        <taxon>Bacteria</taxon>
        <taxon>Bacillati</taxon>
        <taxon>Bacillota</taxon>
        <taxon>Bacilli</taxon>
        <taxon>Bacillales</taxon>
        <taxon>Anoxybacillaceae</taxon>
        <taxon>Parageobacillus</taxon>
    </lineage>
</organism>
<dbReference type="Pfam" id="PF16491">
    <property type="entry name" value="Peptidase_M48_N"/>
    <property type="match status" value="1"/>
</dbReference>
<dbReference type="GO" id="GO:0004222">
    <property type="term" value="F:metalloendopeptidase activity"/>
    <property type="evidence" value="ECO:0007669"/>
    <property type="project" value="InterPro"/>
</dbReference>
<feature type="active site" description="Proton donor" evidence="6">
    <location>
        <position position="361"/>
    </location>
</feature>
<dbReference type="Proteomes" id="UP000075324">
    <property type="component" value="Unassembled WGS sequence"/>
</dbReference>
<comment type="cofactor">
    <cofactor evidence="7 8">
        <name>Zn(2+)</name>
        <dbReference type="ChEBI" id="CHEBI:29105"/>
    </cofactor>
    <text evidence="7 8">Binds 1 zinc ion per subunit.</text>
</comment>
<evidence type="ECO:0008006" key="14">
    <source>
        <dbReference type="Google" id="ProtNLM"/>
    </source>
</evidence>
<dbReference type="Gene3D" id="3.30.2010.10">
    <property type="entry name" value="Metalloproteases ('zincins'), catalytic domain"/>
    <property type="match status" value="1"/>
</dbReference>
<reference evidence="12 13" key="1">
    <citation type="submission" date="2016-01" db="EMBL/GenBank/DDBJ databases">
        <title>Draft Genome Sequences of Seven Thermophilic Sporeformers Isolated from Foods.</title>
        <authorList>
            <person name="Berendsen E.M."/>
            <person name="Wells-Bennik M.H."/>
            <person name="Krawcyk A.O."/>
            <person name="De Jong A."/>
            <person name="Holsappel S."/>
            <person name="Eijlander R.T."/>
            <person name="Kuipers O.P."/>
        </authorList>
    </citation>
    <scope>NUCLEOTIDE SEQUENCE [LARGE SCALE GENOMIC DNA]</scope>
    <source>
        <strain evidence="12 13">B4110</strain>
    </source>
</reference>
<feature type="transmembrane region" description="Helical" evidence="9">
    <location>
        <begin position="7"/>
        <end position="27"/>
    </location>
</feature>
<proteinExistence type="inferred from homology"/>
<feature type="transmembrane region" description="Helical" evidence="9">
    <location>
        <begin position="175"/>
        <end position="193"/>
    </location>
</feature>
<dbReference type="PATRIC" id="fig|153151.4.peg.3225"/>
<keyword evidence="9" id="KW-0812">Transmembrane</keyword>
<dbReference type="GO" id="GO:0046872">
    <property type="term" value="F:metal ion binding"/>
    <property type="evidence" value="ECO:0007669"/>
    <property type="project" value="UniProtKB-KW"/>
</dbReference>
<comment type="caution">
    <text evidence="12">The sequence shown here is derived from an EMBL/GenBank/DDBJ whole genome shotgun (WGS) entry which is preliminary data.</text>
</comment>
<evidence type="ECO:0000256" key="2">
    <source>
        <dbReference type="ARBA" id="ARBA00022723"/>
    </source>
</evidence>
<feature type="transmembrane region" description="Helical" evidence="9">
    <location>
        <begin position="104"/>
        <end position="128"/>
    </location>
</feature>
<evidence type="ECO:0000313" key="12">
    <source>
        <dbReference type="EMBL" id="KYD32782.1"/>
    </source>
</evidence>
<sequence length="423" mass="49051">MKKAVRWILFGYVLYGIGMAWYLFFAADTSIPPEWKGTSADPATFLTPREQMLSEEYSKWKDLLFFLAVPYEWLVYFCLLAFGVAKALQLWVERAAKSFAIQSVLYVFWLSLIATALLLPLHFISYHLSRTYGISTQSVSSWLKDELTVFFVDTVLLMLIATVLYWLLRRFERRWWLYAWALCVPFMIFFMFIKPVVIDPLYNDFYPLKNKKLEAKILALASEAHIPAEHVFEVNMSEKTNALNAYVTGIGSHARIVLWDTTLQRLEEEEVLFIMAHEMGHYVMKHIYWGIAGYIVLAFFGLWMISKWIKLAIARWGKLIGLNKVSDIASLPLFLLLVSLLSFAWSPFVNAVSRYEEHAADKYAIELTKNPDAAISSFQKLTKAGLSEVNPPLIVKLFRYTHPTILERIIYLQEQRTSLQEKP</sequence>
<dbReference type="InterPro" id="IPR027057">
    <property type="entry name" value="CAXX_Prtase_1"/>
</dbReference>
<evidence type="ECO:0000256" key="8">
    <source>
        <dbReference type="RuleBase" id="RU003983"/>
    </source>
</evidence>
<evidence type="ECO:0000256" key="4">
    <source>
        <dbReference type="ARBA" id="ARBA00022833"/>
    </source>
</evidence>
<dbReference type="InterPro" id="IPR001915">
    <property type="entry name" value="Peptidase_M48"/>
</dbReference>
<gene>
    <name evidence="12" type="ORF">B4110_0783</name>
</gene>
<dbReference type="RefSeq" id="WP_062677216.1">
    <property type="nucleotide sequence ID" value="NZ_LQYW01000006.1"/>
</dbReference>
<feature type="transmembrane region" description="Helical" evidence="9">
    <location>
        <begin position="73"/>
        <end position="92"/>
    </location>
</feature>
<feature type="transmembrane region" description="Helical" evidence="9">
    <location>
        <begin position="148"/>
        <end position="168"/>
    </location>
</feature>
<evidence type="ECO:0000256" key="1">
    <source>
        <dbReference type="ARBA" id="ARBA00022670"/>
    </source>
</evidence>
<keyword evidence="1 8" id="KW-0645">Protease</keyword>
<dbReference type="CDD" id="cd07343">
    <property type="entry name" value="M48A_Zmpste24p_like"/>
    <property type="match status" value="1"/>
</dbReference>
<evidence type="ECO:0000256" key="3">
    <source>
        <dbReference type="ARBA" id="ARBA00022801"/>
    </source>
</evidence>
<comment type="similarity">
    <text evidence="8">Belongs to the peptidase M48 family.</text>
</comment>
<keyword evidence="3 8" id="KW-0378">Hydrolase</keyword>
<dbReference type="PANTHER" id="PTHR10120">
    <property type="entry name" value="CAAX PRENYL PROTEASE 1"/>
    <property type="match status" value="1"/>
</dbReference>
<dbReference type="EMBL" id="LQYW01000006">
    <property type="protein sequence ID" value="KYD32782.1"/>
    <property type="molecule type" value="Genomic_DNA"/>
</dbReference>
<evidence type="ECO:0000259" key="11">
    <source>
        <dbReference type="Pfam" id="PF16491"/>
    </source>
</evidence>
<dbReference type="InterPro" id="IPR032456">
    <property type="entry name" value="Peptidase_M48_N"/>
</dbReference>
<feature type="binding site" evidence="7">
    <location>
        <position position="277"/>
    </location>
    <ligand>
        <name>Zn(2+)</name>
        <dbReference type="ChEBI" id="CHEBI:29105"/>
        <note>catalytic</note>
    </ligand>
</feature>
<keyword evidence="4 7" id="KW-0862">Zinc</keyword>
<evidence type="ECO:0000256" key="5">
    <source>
        <dbReference type="ARBA" id="ARBA00023049"/>
    </source>
</evidence>
<dbReference type="GO" id="GO:0071586">
    <property type="term" value="P:CAAX-box protein processing"/>
    <property type="evidence" value="ECO:0007669"/>
    <property type="project" value="InterPro"/>
</dbReference>
<evidence type="ECO:0000313" key="13">
    <source>
        <dbReference type="Proteomes" id="UP000075324"/>
    </source>
</evidence>
<feature type="domain" description="CAAX prenyl protease 1 N-terminal" evidence="11">
    <location>
        <begin position="52"/>
        <end position="203"/>
    </location>
</feature>
<name>A0A150N849_9BACL</name>
<keyword evidence="5 8" id="KW-0482">Metalloprotease</keyword>
<evidence type="ECO:0000256" key="7">
    <source>
        <dbReference type="PIRSR" id="PIRSR627057-2"/>
    </source>
</evidence>
<keyword evidence="2 7" id="KW-0479">Metal-binding</keyword>
<evidence type="ECO:0000256" key="6">
    <source>
        <dbReference type="PIRSR" id="PIRSR627057-1"/>
    </source>
</evidence>